<dbReference type="GO" id="GO:0000958">
    <property type="term" value="P:mitochondrial mRNA catabolic process"/>
    <property type="evidence" value="ECO:0007669"/>
    <property type="project" value="TreeGrafter"/>
</dbReference>
<dbReference type="PANTHER" id="PTHR11252">
    <property type="entry name" value="POLYRIBONUCLEOTIDE NUCLEOTIDYLTRANSFERASE"/>
    <property type="match status" value="1"/>
</dbReference>
<comment type="similarity">
    <text evidence="1">Belongs to the polyribonucleotide nucleotidyltransferase family.</text>
</comment>
<dbReference type="EC" id="2.7.7.8" evidence="2"/>
<evidence type="ECO:0000256" key="6">
    <source>
        <dbReference type="ARBA" id="ARBA00022884"/>
    </source>
</evidence>
<dbReference type="Pfam" id="PF01138">
    <property type="entry name" value="RNase_PH"/>
    <property type="match status" value="2"/>
</dbReference>
<dbReference type="InterPro" id="IPR015847">
    <property type="entry name" value="ExoRNase_PH_dom2"/>
</dbReference>
<evidence type="ECO:0000313" key="10">
    <source>
        <dbReference type="EMBL" id="KAF7418627.1"/>
    </source>
</evidence>
<dbReference type="Pfam" id="PF00013">
    <property type="entry name" value="KH_1"/>
    <property type="match status" value="1"/>
</dbReference>
<dbReference type="Gene3D" id="3.30.230.70">
    <property type="entry name" value="GHMP Kinase, N-terminal domain"/>
    <property type="match status" value="2"/>
</dbReference>
<evidence type="ECO:0000256" key="8">
    <source>
        <dbReference type="PROSITE-ProRule" id="PRU00117"/>
    </source>
</evidence>
<dbReference type="InterPro" id="IPR015848">
    <property type="entry name" value="PNPase_PH_RNA-bd_bac/org-type"/>
</dbReference>
<accession>A0A834NV80</accession>
<keyword evidence="4" id="KW-0808">Transferase</keyword>
<protein>
    <recommendedName>
        <fullName evidence="2">polyribonucleotide nucleotidyltransferase</fullName>
        <ecNumber evidence="2">2.7.7.8</ecNumber>
    </recommendedName>
    <alternativeName>
        <fullName evidence="7">Polynucleotide phosphorylase 1</fullName>
    </alternativeName>
</protein>
<dbReference type="GO" id="GO:0005739">
    <property type="term" value="C:mitochondrion"/>
    <property type="evidence" value="ECO:0007669"/>
    <property type="project" value="TreeGrafter"/>
</dbReference>
<dbReference type="InterPro" id="IPR004088">
    <property type="entry name" value="KH_dom_type_1"/>
</dbReference>
<evidence type="ECO:0000256" key="1">
    <source>
        <dbReference type="ARBA" id="ARBA00007404"/>
    </source>
</evidence>
<reference evidence="10" key="1">
    <citation type="journal article" date="2020" name="G3 (Bethesda)">
        <title>High-Quality Assemblies for Three Invasive Social Wasps from the &lt;i&gt;Vespula&lt;/i&gt; Genus.</title>
        <authorList>
            <person name="Harrop T.W.R."/>
            <person name="Guhlin J."/>
            <person name="McLaughlin G.M."/>
            <person name="Permina E."/>
            <person name="Stockwell P."/>
            <person name="Gilligan J."/>
            <person name="Le Lec M.F."/>
            <person name="Gruber M.A.M."/>
            <person name="Quinn O."/>
            <person name="Lovegrove M."/>
            <person name="Duncan E.J."/>
            <person name="Remnant E.J."/>
            <person name="Van Eeckhoven J."/>
            <person name="Graham B."/>
            <person name="Knapp R.A."/>
            <person name="Langford K.W."/>
            <person name="Kronenberg Z."/>
            <person name="Press M.O."/>
            <person name="Eacker S.M."/>
            <person name="Wilson-Rankin E.E."/>
            <person name="Purcell J."/>
            <person name="Lester P.J."/>
            <person name="Dearden P.K."/>
        </authorList>
    </citation>
    <scope>NUCLEOTIDE SEQUENCE</scope>
    <source>
        <strain evidence="10">Linc-1</strain>
    </source>
</reference>
<dbReference type="SUPFAM" id="SSF50249">
    <property type="entry name" value="Nucleic acid-binding proteins"/>
    <property type="match status" value="1"/>
</dbReference>
<dbReference type="GO" id="GO:0003723">
    <property type="term" value="F:RNA binding"/>
    <property type="evidence" value="ECO:0007669"/>
    <property type="project" value="UniProtKB-UniRule"/>
</dbReference>
<dbReference type="InterPro" id="IPR027408">
    <property type="entry name" value="PNPase/RNase_PH_dom_sf"/>
</dbReference>
<keyword evidence="3" id="KW-0963">Cytoplasm</keyword>
<dbReference type="FunFam" id="3.30.230.70:FF:000001">
    <property type="entry name" value="Polyribonucleotide nucleotidyltransferase"/>
    <property type="match status" value="1"/>
</dbReference>
<dbReference type="GO" id="GO:0000965">
    <property type="term" value="P:mitochondrial RNA 3'-end processing"/>
    <property type="evidence" value="ECO:0007669"/>
    <property type="project" value="TreeGrafter"/>
</dbReference>
<dbReference type="GO" id="GO:0005829">
    <property type="term" value="C:cytosol"/>
    <property type="evidence" value="ECO:0007669"/>
    <property type="project" value="TreeGrafter"/>
</dbReference>
<sequence length="766" mass="85676">MIVTANCRLFRYGKLRSFCYKKYRNNDIIYPKFKRAVSNFHNSEFNTEVQFSNGSHLIISGGKYAQFSNSSAVVSIGDTSVMVTAVCSKISSNESILPLTVNYKQKSAAVGRIPTNFMRRDIGTTEHEILTSRLVDRSLRPLFPQGWNLETQLVCNTLAVDGINDPDVISINGASAALSLSDIPWNGPVGAVRVGMINDVLKINPTRREMQESTLNLVVTAMNNNYVVMLEGFGDNINLNNLKKAIKQGVKECQCIIHAITTLQKKYGKKKINFTVANIQDIDDITECIRMNAEKNIRKVLTNFEHDKLSRDNAIKDIFVHITDIIKEKYPELHEKNIENIFYKFVKQIFRSLIFETNVRCDGRDLQELRKIDCQVDLFKPLHGSALFQRGQTQVLCTVTLDSLESALKMDTASMLISGMKEKNFFLHYEFPPYATGDTGRIGIVGRREMGHGALAEKGLRSVLPKDYPFTVRLTSEVLESNGSSSMASVCGGSLALMDAGVPISSAVSGVAMGLITQYNDQNPSEIQDYRILTDILGMEDYLGDMDFKIAGGRKGFTALQADIKITGVPLKIIMEAIDQAKIANQKIITIMDKVLLQPRKDHNDKMPVVEDIEIPVHQRGKFLGVGGTNLKKLLIETGVHVYPKDDDIYTLFAPNESALKEAKEIIEKTLQKDREPVLEFGAIYTAKIVEIRETGVMITLYSNMVPTLLPNSQLDQRKVFHPSALDLEVGQEIKVKYFGRDPVSGHMRLSRKVLQDPISVTRTLS</sequence>
<dbReference type="SUPFAM" id="SSF54211">
    <property type="entry name" value="Ribosomal protein S5 domain 2-like"/>
    <property type="match status" value="2"/>
</dbReference>
<dbReference type="NCBIfam" id="TIGR03591">
    <property type="entry name" value="polynuc_phos"/>
    <property type="match status" value="1"/>
</dbReference>
<dbReference type="PIRSF" id="PIRSF005499">
    <property type="entry name" value="PNPase"/>
    <property type="match status" value="1"/>
</dbReference>
<dbReference type="PANTHER" id="PTHR11252:SF0">
    <property type="entry name" value="POLYRIBONUCLEOTIDE NUCLEOTIDYLTRANSFERASE 1, MITOCHONDRIAL"/>
    <property type="match status" value="1"/>
</dbReference>
<keyword evidence="5" id="KW-0548">Nucleotidyltransferase</keyword>
<evidence type="ECO:0000256" key="3">
    <source>
        <dbReference type="ARBA" id="ARBA00022490"/>
    </source>
</evidence>
<dbReference type="InterPro" id="IPR012340">
    <property type="entry name" value="NA-bd_OB-fold"/>
</dbReference>
<organism evidence="10 11">
    <name type="scientific">Vespula germanica</name>
    <name type="common">German yellow jacket</name>
    <name type="synonym">Paravespula germanica</name>
    <dbReference type="NCBI Taxonomy" id="30212"/>
    <lineage>
        <taxon>Eukaryota</taxon>
        <taxon>Metazoa</taxon>
        <taxon>Ecdysozoa</taxon>
        <taxon>Arthropoda</taxon>
        <taxon>Hexapoda</taxon>
        <taxon>Insecta</taxon>
        <taxon>Pterygota</taxon>
        <taxon>Neoptera</taxon>
        <taxon>Endopterygota</taxon>
        <taxon>Hymenoptera</taxon>
        <taxon>Apocrita</taxon>
        <taxon>Aculeata</taxon>
        <taxon>Vespoidea</taxon>
        <taxon>Vespidae</taxon>
        <taxon>Vespinae</taxon>
        <taxon>Vespula</taxon>
    </lineage>
</organism>
<dbReference type="InterPro" id="IPR003029">
    <property type="entry name" value="S1_domain"/>
</dbReference>
<feature type="domain" description="S1 motif" evidence="9">
    <location>
        <begin position="682"/>
        <end position="753"/>
    </location>
</feature>
<dbReference type="GO" id="GO:0000175">
    <property type="term" value="F:3'-5'-RNA exonuclease activity"/>
    <property type="evidence" value="ECO:0007669"/>
    <property type="project" value="TreeGrafter"/>
</dbReference>
<evidence type="ECO:0000256" key="4">
    <source>
        <dbReference type="ARBA" id="ARBA00022679"/>
    </source>
</evidence>
<dbReference type="InterPro" id="IPR020568">
    <property type="entry name" value="Ribosomal_Su5_D2-typ_SF"/>
</dbReference>
<dbReference type="Gene3D" id="3.30.1370.10">
    <property type="entry name" value="K Homology domain, type 1"/>
    <property type="match status" value="1"/>
</dbReference>
<dbReference type="AlphaFoldDB" id="A0A834NV80"/>
<name>A0A834NV80_VESGE</name>
<gene>
    <name evidence="10" type="ORF">HZH68_001280</name>
</gene>
<keyword evidence="11" id="KW-1185">Reference proteome</keyword>
<dbReference type="Pfam" id="PF03725">
    <property type="entry name" value="RNase_PH_C"/>
    <property type="match status" value="1"/>
</dbReference>
<evidence type="ECO:0000256" key="2">
    <source>
        <dbReference type="ARBA" id="ARBA00012416"/>
    </source>
</evidence>
<dbReference type="NCBIfam" id="NF008805">
    <property type="entry name" value="PRK11824.1"/>
    <property type="match status" value="1"/>
</dbReference>
<dbReference type="Proteomes" id="UP000617340">
    <property type="component" value="Unassembled WGS sequence"/>
</dbReference>
<dbReference type="EMBL" id="JACSDZ010000001">
    <property type="protein sequence ID" value="KAF7418627.1"/>
    <property type="molecule type" value="Genomic_DNA"/>
</dbReference>
<evidence type="ECO:0000256" key="5">
    <source>
        <dbReference type="ARBA" id="ARBA00022695"/>
    </source>
</evidence>
<dbReference type="InterPro" id="IPR001247">
    <property type="entry name" value="ExoRNase_PH_dom1"/>
</dbReference>
<dbReference type="InterPro" id="IPR036612">
    <property type="entry name" value="KH_dom_type_1_sf"/>
</dbReference>
<dbReference type="SUPFAM" id="SSF46915">
    <property type="entry name" value="Polynucleotide phosphorylase/guanosine pentaphosphate synthase (PNPase/GPSI), domain 3"/>
    <property type="match status" value="1"/>
</dbReference>
<evidence type="ECO:0000313" key="11">
    <source>
        <dbReference type="Proteomes" id="UP000617340"/>
    </source>
</evidence>
<evidence type="ECO:0000259" key="9">
    <source>
        <dbReference type="PROSITE" id="PS50126"/>
    </source>
</evidence>
<dbReference type="SUPFAM" id="SSF54791">
    <property type="entry name" value="Eukaryotic type KH-domain (KH-domain type I)"/>
    <property type="match status" value="1"/>
</dbReference>
<dbReference type="InterPro" id="IPR036456">
    <property type="entry name" value="PNPase_PH_RNA-bd_sf"/>
</dbReference>
<dbReference type="InterPro" id="IPR012162">
    <property type="entry name" value="PNPase"/>
</dbReference>
<dbReference type="Pfam" id="PF03726">
    <property type="entry name" value="PNPase"/>
    <property type="match status" value="1"/>
</dbReference>
<dbReference type="PROSITE" id="PS50084">
    <property type="entry name" value="KH_TYPE_1"/>
    <property type="match status" value="1"/>
</dbReference>
<comment type="caution">
    <text evidence="10">The sequence shown here is derived from an EMBL/GenBank/DDBJ whole genome shotgun (WGS) entry which is preliminary data.</text>
</comment>
<dbReference type="InterPro" id="IPR004087">
    <property type="entry name" value="KH_dom"/>
</dbReference>
<dbReference type="CDD" id="cd11364">
    <property type="entry name" value="RNase_PH_PNPase_2"/>
    <property type="match status" value="1"/>
</dbReference>
<dbReference type="FunFam" id="3.30.230.70:FF:000032">
    <property type="entry name" value="Polyribonucleotide nucleotidyltransferase 1"/>
    <property type="match status" value="1"/>
</dbReference>
<dbReference type="FunFam" id="2.40.50.140:FF:000113">
    <property type="entry name" value="polyribonucleotide nucleotidyltransferase 1, mitochondrial"/>
    <property type="match status" value="1"/>
</dbReference>
<dbReference type="PROSITE" id="PS50126">
    <property type="entry name" value="S1"/>
    <property type="match status" value="1"/>
</dbReference>
<dbReference type="GO" id="GO:0004654">
    <property type="term" value="F:polyribonucleotide nucleotidyltransferase activity"/>
    <property type="evidence" value="ECO:0007669"/>
    <property type="project" value="UniProtKB-EC"/>
</dbReference>
<evidence type="ECO:0000256" key="7">
    <source>
        <dbReference type="ARBA" id="ARBA00031451"/>
    </source>
</evidence>
<dbReference type="Gene3D" id="2.40.50.140">
    <property type="entry name" value="Nucleic acid-binding proteins"/>
    <property type="match status" value="1"/>
</dbReference>
<dbReference type="CDD" id="cd09033">
    <property type="entry name" value="KH-I_PNPT1"/>
    <property type="match status" value="1"/>
</dbReference>
<keyword evidence="6 8" id="KW-0694">RNA-binding</keyword>
<proteinExistence type="inferred from homology"/>
<dbReference type="InterPro" id="IPR036345">
    <property type="entry name" value="ExoRNase_PH_dom2_sf"/>
</dbReference>
<dbReference type="SUPFAM" id="SSF55666">
    <property type="entry name" value="Ribonuclease PH domain 2-like"/>
    <property type="match status" value="2"/>
</dbReference>
<dbReference type="SMART" id="SM00322">
    <property type="entry name" value="KH"/>
    <property type="match status" value="1"/>
</dbReference>